<feature type="region of interest" description="Disordered" evidence="1">
    <location>
        <begin position="365"/>
        <end position="440"/>
    </location>
</feature>
<feature type="compositionally biased region" description="Polar residues" evidence="1">
    <location>
        <begin position="502"/>
        <end position="512"/>
    </location>
</feature>
<feature type="region of interest" description="Disordered" evidence="1">
    <location>
        <begin position="195"/>
        <end position="269"/>
    </location>
</feature>
<dbReference type="PANTHER" id="PTHR41156">
    <property type="entry name" value="AGAP006184-PA"/>
    <property type="match status" value="1"/>
</dbReference>
<dbReference type="PANTHER" id="PTHR41156:SF1">
    <property type="entry name" value="ZASP-LIKE MOTIF DOMAIN-CONTAINING PROTEIN"/>
    <property type="match status" value="1"/>
</dbReference>
<reference evidence="2" key="1">
    <citation type="submission" date="2021-03" db="EMBL/GenBank/DDBJ databases">
        <title>Chromosome level genome of the anhydrobiotic midge Polypedilum vanderplanki.</title>
        <authorList>
            <person name="Yoshida Y."/>
            <person name="Kikawada T."/>
            <person name="Gusev O."/>
        </authorList>
    </citation>
    <scope>NUCLEOTIDE SEQUENCE</scope>
    <source>
        <strain evidence="2">NIAS01</strain>
        <tissue evidence="2">Whole body or cell culture</tissue>
    </source>
</reference>
<dbReference type="Proteomes" id="UP001107558">
    <property type="component" value="Chromosome 3"/>
</dbReference>
<protein>
    <submittedName>
        <fullName evidence="2">Uncharacterized protein</fullName>
    </submittedName>
</protein>
<dbReference type="EMBL" id="JADBJN010000003">
    <property type="protein sequence ID" value="KAG5670516.1"/>
    <property type="molecule type" value="Genomic_DNA"/>
</dbReference>
<name>A0A9J6BKY7_POLVA</name>
<dbReference type="AlphaFoldDB" id="A0A9J6BKY7"/>
<feature type="compositionally biased region" description="Polar residues" evidence="1">
    <location>
        <begin position="394"/>
        <end position="407"/>
    </location>
</feature>
<comment type="caution">
    <text evidence="2">The sequence shown here is derived from an EMBL/GenBank/DDBJ whole genome shotgun (WGS) entry which is preliminary data.</text>
</comment>
<feature type="region of interest" description="Disordered" evidence="1">
    <location>
        <begin position="452"/>
        <end position="530"/>
    </location>
</feature>
<dbReference type="OrthoDB" id="6372047at2759"/>
<evidence type="ECO:0000256" key="1">
    <source>
        <dbReference type="SAM" id="MobiDB-lite"/>
    </source>
</evidence>
<evidence type="ECO:0000313" key="3">
    <source>
        <dbReference type="Proteomes" id="UP001107558"/>
    </source>
</evidence>
<feature type="region of interest" description="Disordered" evidence="1">
    <location>
        <begin position="572"/>
        <end position="601"/>
    </location>
</feature>
<accession>A0A9J6BKY7</accession>
<feature type="compositionally biased region" description="Polar residues" evidence="1">
    <location>
        <begin position="242"/>
        <end position="269"/>
    </location>
</feature>
<feature type="compositionally biased region" description="Polar residues" evidence="1">
    <location>
        <begin position="456"/>
        <end position="483"/>
    </location>
</feature>
<feature type="compositionally biased region" description="Polar residues" evidence="1">
    <location>
        <begin position="572"/>
        <end position="588"/>
    </location>
</feature>
<feature type="compositionally biased region" description="Polar residues" evidence="1">
    <location>
        <begin position="195"/>
        <end position="228"/>
    </location>
</feature>
<organism evidence="2 3">
    <name type="scientific">Polypedilum vanderplanki</name>
    <name type="common">Sleeping chironomid midge</name>
    <dbReference type="NCBI Taxonomy" id="319348"/>
    <lineage>
        <taxon>Eukaryota</taxon>
        <taxon>Metazoa</taxon>
        <taxon>Ecdysozoa</taxon>
        <taxon>Arthropoda</taxon>
        <taxon>Hexapoda</taxon>
        <taxon>Insecta</taxon>
        <taxon>Pterygota</taxon>
        <taxon>Neoptera</taxon>
        <taxon>Endopterygota</taxon>
        <taxon>Diptera</taxon>
        <taxon>Nematocera</taxon>
        <taxon>Chironomoidea</taxon>
        <taxon>Chironomidae</taxon>
        <taxon>Chironominae</taxon>
        <taxon>Polypedilum</taxon>
        <taxon>Polypedilum</taxon>
    </lineage>
</organism>
<proteinExistence type="predicted"/>
<gene>
    <name evidence="2" type="ORF">PVAND_000775</name>
</gene>
<feature type="compositionally biased region" description="Low complexity" evidence="1">
    <location>
        <begin position="408"/>
        <end position="424"/>
    </location>
</feature>
<evidence type="ECO:0000313" key="2">
    <source>
        <dbReference type="EMBL" id="KAG5670516.1"/>
    </source>
</evidence>
<feature type="compositionally biased region" description="Polar residues" evidence="1">
    <location>
        <begin position="370"/>
        <end position="379"/>
    </location>
</feature>
<keyword evidence="3" id="KW-1185">Reference proteome</keyword>
<sequence>MSTSTREMRREEYSTNVIRTLQPSRPMSPYSQKSDFDSNLDNILDDLQQSISRPGSSLGQPMTNYSSHREIQYAQPANSTTVLRERSLSPNSSTNRVYKTTKYEYSTSNTGSGHSNYGHTSERGNINEINKLDTLLNDLEIERTATLERNKRISSNNVGIDSGLLEPGTKVIKTTTTYTSKNPVSRELIFDSPEQSTINRSSIRHQSPSYETRTIDSVSSSTKRNVTYTDDGLYGRPRPAQTPANNTQYHVTESRTRTISPTPVSNNNNTERYITETRTINNNEVVPVNPKNSNYNEIVRVEQGPEVLRDIHLSNDILPRPKTKVTTTIRTYTYEIPEDGSAPIVHADRDPPKSNAMFYKTERNERSVNYYPNETSPSANYPPLTIQEVPPPSQHTTTVYKYSTNTNSSSQSPQQQQPVQPIQPHNGNIPPGGITIYPPNQTTIYKTETINTTNKQYRSPTPSHGPQYPSDNYNNYPPTQHTHGSPYPNHHHPNEPSVVVYKQTTTTNTRNVSGRPPHEPHLHPFPVDGPVITEVDGSPPKRVEDLMASFGDTSEIHYTNKKVQIAEKPLTPTNQHNLSSTTTKVYTSETDDKNKNAVVPSKNIAGPPVYYPPNHELFTSKEESGAAYRAQGGWARGSGKYMYESESKSKSSSKSGAAVVPLCCPLCCAMPCTIM</sequence>